<keyword evidence="3" id="KW-0808">Transferase</keyword>
<evidence type="ECO:0000256" key="4">
    <source>
        <dbReference type="ARBA" id="ARBA00022741"/>
    </source>
</evidence>
<dbReference type="InterPro" id="IPR017441">
    <property type="entry name" value="Protein_kinase_ATP_BS"/>
</dbReference>
<dbReference type="EMBL" id="OB661731">
    <property type="protein sequence ID" value="CAD7228862.1"/>
    <property type="molecule type" value="Genomic_DNA"/>
</dbReference>
<dbReference type="InterPro" id="IPR000719">
    <property type="entry name" value="Prot_kinase_dom"/>
</dbReference>
<dbReference type="PANTHER" id="PTHR24057">
    <property type="entry name" value="GLYCOGEN SYNTHASE KINASE-3 ALPHA"/>
    <property type="match status" value="1"/>
</dbReference>
<dbReference type="InterPro" id="IPR011009">
    <property type="entry name" value="Kinase-like_dom_sf"/>
</dbReference>
<dbReference type="Gene3D" id="1.10.510.10">
    <property type="entry name" value="Transferase(Phosphotransferase) domain 1"/>
    <property type="match status" value="1"/>
</dbReference>
<dbReference type="OrthoDB" id="272141at2759"/>
<dbReference type="GO" id="GO:0005524">
    <property type="term" value="F:ATP binding"/>
    <property type="evidence" value="ECO:0007669"/>
    <property type="project" value="UniProtKB-UniRule"/>
</dbReference>
<dbReference type="GO" id="GO:0030154">
    <property type="term" value="P:cell differentiation"/>
    <property type="evidence" value="ECO:0007669"/>
    <property type="project" value="TreeGrafter"/>
</dbReference>
<dbReference type="InterPro" id="IPR050591">
    <property type="entry name" value="GSK-3"/>
</dbReference>
<dbReference type="InterPro" id="IPR008271">
    <property type="entry name" value="Ser/Thr_kinase_AS"/>
</dbReference>
<dbReference type="Pfam" id="PF00069">
    <property type="entry name" value="Pkinase"/>
    <property type="match status" value="1"/>
</dbReference>
<dbReference type="CDD" id="cd14137">
    <property type="entry name" value="STKc_GSK3"/>
    <property type="match status" value="1"/>
</dbReference>
<evidence type="ECO:0000313" key="7">
    <source>
        <dbReference type="EMBL" id="CAD7228862.1"/>
    </source>
</evidence>
<keyword evidence="4" id="KW-0547">Nucleotide-binding</keyword>
<reference evidence="7" key="1">
    <citation type="submission" date="2020-11" db="EMBL/GenBank/DDBJ databases">
        <authorList>
            <person name="Tran Van P."/>
        </authorList>
    </citation>
    <scope>NUCLEOTIDE SEQUENCE</scope>
</reference>
<keyword evidence="6" id="KW-0067">ATP-binding</keyword>
<keyword evidence="5" id="KW-0418">Kinase</keyword>
<dbReference type="FunFam" id="1.10.510.10:FF:000624">
    <property type="entry name" value="Mitogen-activated protein kinase"/>
    <property type="match status" value="1"/>
</dbReference>
<dbReference type="GO" id="GO:0032436">
    <property type="term" value="P:positive regulation of proteasomal ubiquitin-dependent protein catabolic process"/>
    <property type="evidence" value="ECO:0007669"/>
    <property type="project" value="TreeGrafter"/>
</dbReference>
<sequence>MKGASEIRNLQLLAGPKLLGQDADRVYTVKATVRTGRGTEEQNIKVSYSDMTVIGNGSFGVVYKARLVDSGEYIAIKKVQQDMRFKNRELPIMKRLLHPNIVEMKFFFYTSSGEDDNKDSKKKPDLYLNLALEYLPDTLYNVCKVHAKSKQCIPLSSVALYSYQLFRSLAYLHSLGICHRDIKPQNLLLNRENGVLKLCDFGSAKRLVSGEANVAYICSRYYRAPELIFGATFYSSQIDVWSSGCVIAEMLLGQPVFPGGGMVDQLVEIIKVLGTPSKDQHPDLPDKVKPSMDFLHPNIGVKRH</sequence>
<dbReference type="GO" id="GO:0007165">
    <property type="term" value="P:signal transduction"/>
    <property type="evidence" value="ECO:0007669"/>
    <property type="project" value="TreeGrafter"/>
</dbReference>
<dbReference type="GO" id="GO:0070507">
    <property type="term" value="P:regulation of microtubule cytoskeleton organization"/>
    <property type="evidence" value="ECO:0007669"/>
    <property type="project" value="TreeGrafter"/>
</dbReference>
<accession>A0A7R8WC67</accession>
<dbReference type="GO" id="GO:0004674">
    <property type="term" value="F:protein serine/threonine kinase activity"/>
    <property type="evidence" value="ECO:0007669"/>
    <property type="project" value="UniProtKB-KW"/>
</dbReference>
<evidence type="ECO:0000256" key="6">
    <source>
        <dbReference type="ARBA" id="ARBA00022840"/>
    </source>
</evidence>
<dbReference type="GO" id="GO:0005634">
    <property type="term" value="C:nucleus"/>
    <property type="evidence" value="ECO:0007669"/>
    <property type="project" value="TreeGrafter"/>
</dbReference>
<dbReference type="SMART" id="SM00220">
    <property type="entry name" value="S_TKc"/>
    <property type="match status" value="1"/>
</dbReference>
<dbReference type="GO" id="GO:0090090">
    <property type="term" value="P:negative regulation of canonical Wnt signaling pathway"/>
    <property type="evidence" value="ECO:0007669"/>
    <property type="project" value="TreeGrafter"/>
</dbReference>
<dbReference type="PANTHER" id="PTHR24057:SF0">
    <property type="entry name" value="PROTEIN KINASE SHAGGY-RELATED"/>
    <property type="match status" value="1"/>
</dbReference>
<keyword evidence="2" id="KW-0723">Serine/threonine-protein kinase</keyword>
<organism evidence="7">
    <name type="scientific">Cyprideis torosa</name>
    <dbReference type="NCBI Taxonomy" id="163714"/>
    <lineage>
        <taxon>Eukaryota</taxon>
        <taxon>Metazoa</taxon>
        <taxon>Ecdysozoa</taxon>
        <taxon>Arthropoda</taxon>
        <taxon>Crustacea</taxon>
        <taxon>Oligostraca</taxon>
        <taxon>Ostracoda</taxon>
        <taxon>Podocopa</taxon>
        <taxon>Podocopida</taxon>
        <taxon>Cytherocopina</taxon>
        <taxon>Cytheroidea</taxon>
        <taxon>Cytherideidae</taxon>
        <taxon>Cyprideis</taxon>
    </lineage>
</organism>
<dbReference type="GO" id="GO:0005829">
    <property type="term" value="C:cytosol"/>
    <property type="evidence" value="ECO:0007669"/>
    <property type="project" value="TreeGrafter"/>
</dbReference>
<evidence type="ECO:0000256" key="5">
    <source>
        <dbReference type="ARBA" id="ARBA00022777"/>
    </source>
</evidence>
<dbReference type="InterPro" id="IPR039192">
    <property type="entry name" value="STKc_GSK3"/>
</dbReference>
<gene>
    <name evidence="7" type="ORF">CTOB1V02_LOCUS6740</name>
</gene>
<proteinExistence type="inferred from homology"/>
<dbReference type="PROSITE" id="PS00107">
    <property type="entry name" value="PROTEIN_KINASE_ATP"/>
    <property type="match status" value="1"/>
</dbReference>
<evidence type="ECO:0000256" key="3">
    <source>
        <dbReference type="ARBA" id="ARBA00022679"/>
    </source>
</evidence>
<dbReference type="AlphaFoldDB" id="A0A7R8WC67"/>
<name>A0A7R8WC67_9CRUS</name>
<dbReference type="GO" id="GO:0030424">
    <property type="term" value="C:axon"/>
    <property type="evidence" value="ECO:0007669"/>
    <property type="project" value="TreeGrafter"/>
</dbReference>
<dbReference type="PROSITE" id="PS00108">
    <property type="entry name" value="PROTEIN_KINASE_ST"/>
    <property type="match status" value="1"/>
</dbReference>
<evidence type="ECO:0000256" key="2">
    <source>
        <dbReference type="ARBA" id="ARBA00022527"/>
    </source>
</evidence>
<evidence type="ECO:0000256" key="1">
    <source>
        <dbReference type="ARBA" id="ARBA00005527"/>
    </source>
</evidence>
<dbReference type="SUPFAM" id="SSF56112">
    <property type="entry name" value="Protein kinase-like (PK-like)"/>
    <property type="match status" value="1"/>
</dbReference>
<protein>
    <submittedName>
        <fullName evidence="7">Uncharacterized protein</fullName>
    </submittedName>
</protein>
<dbReference type="Gene3D" id="3.30.200.20">
    <property type="entry name" value="Phosphorylase Kinase, domain 1"/>
    <property type="match status" value="1"/>
</dbReference>
<comment type="similarity">
    <text evidence="1">Belongs to the protein kinase superfamily. CMGC Ser/Thr protein kinase family. GSK-3 subfamily.</text>
</comment>
<dbReference type="PROSITE" id="PS50011">
    <property type="entry name" value="PROTEIN_KINASE_DOM"/>
    <property type="match status" value="1"/>
</dbReference>